<evidence type="ECO:0000313" key="1">
    <source>
        <dbReference type="EMBL" id="WPB86915.1"/>
    </source>
</evidence>
<accession>A0ABZ0PMZ4</accession>
<sequence length="75" mass="8164">MNTETLNTPEMVPLPRAPGIFGLSRSGLYRLAADGHIRMVKIASRTLVDAGSVRAFLATLPEVQPRHDPRRAGGR</sequence>
<protein>
    <recommendedName>
        <fullName evidence="3">Helix-turn-helix domain-containing protein</fullName>
    </recommendedName>
</protein>
<dbReference type="Proteomes" id="UP001305521">
    <property type="component" value="Chromosome"/>
</dbReference>
<proteinExistence type="predicted"/>
<gene>
    <name evidence="1" type="ORF">R9Z33_08555</name>
</gene>
<keyword evidence="2" id="KW-1185">Reference proteome</keyword>
<dbReference type="RefSeq" id="WP_318650872.1">
    <property type="nucleotide sequence ID" value="NZ_CP137852.1"/>
</dbReference>
<reference evidence="1 2" key="1">
    <citation type="submission" date="2023-11" db="EMBL/GenBank/DDBJ databases">
        <title>Arctic aerobic anoxygenic photoheterotroph Sediminicoccus rosea KRV36 adapts its photosynthesis to long days of polar summer.</title>
        <authorList>
            <person name="Tomasch J."/>
            <person name="Kopejtka K."/>
            <person name="Bily T."/>
            <person name="Gardiner A.T."/>
            <person name="Gardian Z."/>
            <person name="Shivaramu S."/>
            <person name="Koblizek M."/>
            <person name="Engelhardt F."/>
            <person name="Kaftan D."/>
        </authorList>
    </citation>
    <scope>NUCLEOTIDE SEQUENCE [LARGE SCALE GENOMIC DNA]</scope>
    <source>
        <strain evidence="1 2">R-30</strain>
    </source>
</reference>
<evidence type="ECO:0000313" key="2">
    <source>
        <dbReference type="Proteomes" id="UP001305521"/>
    </source>
</evidence>
<evidence type="ECO:0008006" key="3">
    <source>
        <dbReference type="Google" id="ProtNLM"/>
    </source>
</evidence>
<dbReference type="EMBL" id="CP137852">
    <property type="protein sequence ID" value="WPB86915.1"/>
    <property type="molecule type" value="Genomic_DNA"/>
</dbReference>
<organism evidence="1 2">
    <name type="scientific">Sediminicoccus rosea</name>
    <dbReference type="NCBI Taxonomy" id="1225128"/>
    <lineage>
        <taxon>Bacteria</taxon>
        <taxon>Pseudomonadati</taxon>
        <taxon>Pseudomonadota</taxon>
        <taxon>Alphaproteobacteria</taxon>
        <taxon>Acetobacterales</taxon>
        <taxon>Roseomonadaceae</taxon>
        <taxon>Sediminicoccus</taxon>
    </lineage>
</organism>
<name>A0ABZ0PMZ4_9PROT</name>